<evidence type="ECO:0000259" key="1">
    <source>
        <dbReference type="Pfam" id="PF07883"/>
    </source>
</evidence>
<gene>
    <name evidence="2" type="ORF">MPLG2_3507</name>
</gene>
<dbReference type="CDD" id="cd02233">
    <property type="entry name" value="cupin_HNL-like"/>
    <property type="match status" value="1"/>
</dbReference>
<sequence length="141" mass="15342">MEKLPVKDTFKGPGSWFTGDVYGSPIYSGTDPSRMSATLVRFTPGARTHWHRHALGQCLHGTDGTGVVVTRDGTVITITAGDTVWTPGGEDHWHGALEGRMMCHLAMLERDGETDPTTWLEPVDDAEYARAMSIAAVQLTD</sequence>
<dbReference type="EMBL" id="LT985188">
    <property type="protein sequence ID" value="SPD88537.1"/>
    <property type="molecule type" value="Genomic_DNA"/>
</dbReference>
<dbReference type="InterPro" id="IPR013096">
    <property type="entry name" value="Cupin_2"/>
</dbReference>
<dbReference type="InterPro" id="IPR047263">
    <property type="entry name" value="HNL-like_cupin"/>
</dbReference>
<dbReference type="PANTHER" id="PTHR43698:SF1">
    <property type="entry name" value="BLL4564 PROTEIN"/>
    <property type="match status" value="1"/>
</dbReference>
<dbReference type="AlphaFoldDB" id="A0A2N9JM36"/>
<accession>A0A2N9JM36</accession>
<dbReference type="Gene3D" id="2.60.120.10">
    <property type="entry name" value="Jelly Rolls"/>
    <property type="match status" value="1"/>
</dbReference>
<keyword evidence="3" id="KW-1185">Reference proteome</keyword>
<organism evidence="2 3">
    <name type="scientific">Micropruina glycogenica</name>
    <dbReference type="NCBI Taxonomy" id="75385"/>
    <lineage>
        <taxon>Bacteria</taxon>
        <taxon>Bacillati</taxon>
        <taxon>Actinomycetota</taxon>
        <taxon>Actinomycetes</taxon>
        <taxon>Propionibacteriales</taxon>
        <taxon>Nocardioidaceae</taxon>
        <taxon>Micropruina</taxon>
    </lineage>
</organism>
<proteinExistence type="predicted"/>
<dbReference type="Proteomes" id="UP000238164">
    <property type="component" value="Chromosome 1"/>
</dbReference>
<protein>
    <submittedName>
        <fullName evidence="2">Cupin domain protein</fullName>
    </submittedName>
</protein>
<dbReference type="RefSeq" id="WP_231935695.1">
    <property type="nucleotide sequence ID" value="NZ_BAAAGO010000009.1"/>
</dbReference>
<reference evidence="2 3" key="1">
    <citation type="submission" date="2018-02" db="EMBL/GenBank/DDBJ databases">
        <authorList>
            <person name="Cohen D.B."/>
            <person name="Kent A.D."/>
        </authorList>
    </citation>
    <scope>NUCLEOTIDE SEQUENCE [LARGE SCALE GENOMIC DNA]</scope>
    <source>
        <strain evidence="2">1</strain>
    </source>
</reference>
<dbReference type="InterPro" id="IPR014710">
    <property type="entry name" value="RmlC-like_jellyroll"/>
</dbReference>
<dbReference type="SUPFAM" id="SSF51182">
    <property type="entry name" value="RmlC-like cupins"/>
    <property type="match status" value="1"/>
</dbReference>
<dbReference type="KEGG" id="mgg:MPLG2_3507"/>
<name>A0A2N9JM36_9ACTN</name>
<evidence type="ECO:0000313" key="2">
    <source>
        <dbReference type="EMBL" id="SPD88537.1"/>
    </source>
</evidence>
<dbReference type="PANTHER" id="PTHR43698">
    <property type="entry name" value="RIBD C-TERMINAL DOMAIN CONTAINING PROTEIN"/>
    <property type="match status" value="1"/>
</dbReference>
<evidence type="ECO:0000313" key="3">
    <source>
        <dbReference type="Proteomes" id="UP000238164"/>
    </source>
</evidence>
<dbReference type="Pfam" id="PF07883">
    <property type="entry name" value="Cupin_2"/>
    <property type="match status" value="1"/>
</dbReference>
<feature type="domain" description="Cupin type-2" evidence="1">
    <location>
        <begin position="39"/>
        <end position="98"/>
    </location>
</feature>
<dbReference type="InterPro" id="IPR011051">
    <property type="entry name" value="RmlC_Cupin_sf"/>
</dbReference>